<comment type="similarity">
    <text evidence="2">Belongs to the glycosyl hydrolase 20 family.</text>
</comment>
<dbReference type="PRINTS" id="PR00738">
    <property type="entry name" value="GLHYDRLASE20"/>
</dbReference>
<evidence type="ECO:0000259" key="10">
    <source>
        <dbReference type="Pfam" id="PF13290"/>
    </source>
</evidence>
<feature type="domain" description="GH29D-like beta-sandwich" evidence="10">
    <location>
        <begin position="542"/>
        <end position="600"/>
    </location>
</feature>
<dbReference type="Gene3D" id="3.30.379.10">
    <property type="entry name" value="Chitobiase/beta-hexosaminidase domain 2-like"/>
    <property type="match status" value="1"/>
</dbReference>
<accession>A0A5S5C8V0</accession>
<dbReference type="Pfam" id="PF02838">
    <property type="entry name" value="Glyco_hydro_20b"/>
    <property type="match status" value="1"/>
</dbReference>
<keyword evidence="12" id="KW-1185">Reference proteome</keyword>
<evidence type="ECO:0000256" key="4">
    <source>
        <dbReference type="ARBA" id="ARBA00022801"/>
    </source>
</evidence>
<dbReference type="Pfam" id="PF13290">
    <property type="entry name" value="CHB_HEX_C_1"/>
    <property type="match status" value="1"/>
</dbReference>
<dbReference type="SUPFAM" id="SSF55545">
    <property type="entry name" value="beta-N-acetylhexosaminidase-like domain"/>
    <property type="match status" value="1"/>
</dbReference>
<evidence type="ECO:0000313" key="12">
    <source>
        <dbReference type="Proteomes" id="UP000324376"/>
    </source>
</evidence>
<protein>
    <recommendedName>
        <fullName evidence="3">beta-N-acetylhexosaminidase</fullName>
        <ecNumber evidence="3">3.2.1.52</ecNumber>
    </recommendedName>
</protein>
<sequence length="695" mass="78588">MTRKFFYIALLLSTSLWTACNLSSGKDTIQYVDISIIPHPEIVKVYKGDFTIDSNTKLVYTNAQNNAIASLLKLELKKTTGLVLETFKSDTLDKNVVALTIDEQLPGSDESYTLTITSKNIIITAKKDNGLFYGMKSFLQLLENCTTKKSLTLPNVSITDAPRFPWRGMHLDVSSHFFSVPFIKKQLDILAQLKINKFHWHLTDDQGWRIEIKKYPKLTEIGSARKNYDGTTHRGFYTQEDIKEVVAYAKERFIDVVPEIDTPGHAMAILAAYPEFACQHGNYQVRNLWGVESKILCAGKEVTFQFIDDVFKEITTLFPYEYIHMGGDEVPKTKWTNCGRCQKRIEAHSLDEEAGLQSYFMSRVEGLLKKYNKKMIGWDEILVGGITSTTTIMSWQGEDGGIKAANSGHDVIMTPISYTYFNFHQGDPVVEPLAFGGNISLQKVYNYDPIPSTIDKNKRKHILGVQGNMWTEYASNEETVEYLAYPRIVALAETAWSSKENRVYTSFLKRLKKFYPVLDRADVNYHIPLPEGPDADKLIFTDSISIPFTTSYPIKMVYTLDGTAPTKNSIIYKSPITISQNSTLKIASILPHGKMSAVRTLHLKKVNYIEATNPRNTLISGLNITTFYGCFETIPDFLKQKEAKTATITEIKQANTTYNWGHSIKPENFSAVILEGFIKVSDDSIYAFSSAQDEV</sequence>
<evidence type="ECO:0000256" key="6">
    <source>
        <dbReference type="PIRSR" id="PIRSR625705-1"/>
    </source>
</evidence>
<proteinExistence type="inferred from homology"/>
<dbReference type="InterPro" id="IPR029018">
    <property type="entry name" value="Hex-like_dom2"/>
</dbReference>
<evidence type="ECO:0000259" key="9">
    <source>
        <dbReference type="Pfam" id="PF02838"/>
    </source>
</evidence>
<dbReference type="AlphaFoldDB" id="A0A5S5C8V0"/>
<dbReference type="Pfam" id="PF00728">
    <property type="entry name" value="Glyco_hydro_20"/>
    <property type="match status" value="1"/>
</dbReference>
<feature type="active site" description="Proton donor" evidence="6">
    <location>
        <position position="329"/>
    </location>
</feature>
<dbReference type="InterPro" id="IPR015883">
    <property type="entry name" value="Glyco_hydro_20_cat"/>
</dbReference>
<name>A0A5S5C8V0_9FLAO</name>
<gene>
    <name evidence="11" type="ORF">BD809_10248</name>
</gene>
<evidence type="ECO:0000256" key="5">
    <source>
        <dbReference type="ARBA" id="ARBA00023295"/>
    </source>
</evidence>
<organism evidence="11 12">
    <name type="scientific">Aquimarina intermedia</name>
    <dbReference type="NCBI Taxonomy" id="350814"/>
    <lineage>
        <taxon>Bacteria</taxon>
        <taxon>Pseudomonadati</taxon>
        <taxon>Bacteroidota</taxon>
        <taxon>Flavobacteriia</taxon>
        <taxon>Flavobacteriales</taxon>
        <taxon>Flavobacteriaceae</taxon>
        <taxon>Aquimarina</taxon>
    </lineage>
</organism>
<keyword evidence="7" id="KW-0732">Signal</keyword>
<dbReference type="Gene3D" id="3.20.20.80">
    <property type="entry name" value="Glycosidases"/>
    <property type="match status" value="1"/>
</dbReference>
<keyword evidence="5" id="KW-0326">Glycosidase</keyword>
<feature type="signal peptide" evidence="7">
    <location>
        <begin position="1"/>
        <end position="19"/>
    </location>
</feature>
<dbReference type="OrthoDB" id="9763537at2"/>
<feature type="domain" description="Glycoside hydrolase family 20 catalytic" evidence="8">
    <location>
        <begin position="164"/>
        <end position="498"/>
    </location>
</feature>
<dbReference type="EMBL" id="VNHU01000002">
    <property type="protein sequence ID" value="TYP75841.1"/>
    <property type="molecule type" value="Genomic_DNA"/>
</dbReference>
<dbReference type="InterPro" id="IPR015882">
    <property type="entry name" value="HEX_bac_N"/>
</dbReference>
<dbReference type="Proteomes" id="UP000324376">
    <property type="component" value="Unassembled WGS sequence"/>
</dbReference>
<dbReference type="SUPFAM" id="SSF51445">
    <property type="entry name" value="(Trans)glycosidases"/>
    <property type="match status" value="1"/>
</dbReference>
<evidence type="ECO:0000256" key="1">
    <source>
        <dbReference type="ARBA" id="ARBA00001231"/>
    </source>
</evidence>
<evidence type="ECO:0000259" key="8">
    <source>
        <dbReference type="Pfam" id="PF00728"/>
    </source>
</evidence>
<dbReference type="PANTHER" id="PTHR22600">
    <property type="entry name" value="BETA-HEXOSAMINIDASE"/>
    <property type="match status" value="1"/>
</dbReference>
<dbReference type="CDD" id="cd06563">
    <property type="entry name" value="GH20_chitobiase-like"/>
    <property type="match status" value="1"/>
</dbReference>
<evidence type="ECO:0000313" key="11">
    <source>
        <dbReference type="EMBL" id="TYP75841.1"/>
    </source>
</evidence>
<dbReference type="PANTHER" id="PTHR22600:SF57">
    <property type="entry name" value="BETA-N-ACETYLHEXOSAMINIDASE"/>
    <property type="match status" value="1"/>
</dbReference>
<feature type="chain" id="PRO_5024414839" description="beta-N-acetylhexosaminidase" evidence="7">
    <location>
        <begin position="20"/>
        <end position="695"/>
    </location>
</feature>
<dbReference type="InterPro" id="IPR017853">
    <property type="entry name" value="GH"/>
</dbReference>
<dbReference type="RefSeq" id="WP_148781475.1">
    <property type="nucleotide sequence ID" value="NZ_VNHU01000002.1"/>
</dbReference>
<dbReference type="GO" id="GO:0030203">
    <property type="term" value="P:glycosaminoglycan metabolic process"/>
    <property type="evidence" value="ECO:0007669"/>
    <property type="project" value="TreeGrafter"/>
</dbReference>
<dbReference type="EC" id="3.2.1.52" evidence="3"/>
<dbReference type="InterPro" id="IPR059177">
    <property type="entry name" value="GH29D-like_dom"/>
</dbReference>
<evidence type="ECO:0000256" key="7">
    <source>
        <dbReference type="SAM" id="SignalP"/>
    </source>
</evidence>
<dbReference type="GO" id="GO:0004563">
    <property type="term" value="F:beta-N-acetylhexosaminidase activity"/>
    <property type="evidence" value="ECO:0007669"/>
    <property type="project" value="UniProtKB-EC"/>
</dbReference>
<comment type="catalytic activity">
    <reaction evidence="1">
        <text>Hydrolysis of terminal non-reducing N-acetyl-D-hexosamine residues in N-acetyl-beta-D-hexosaminides.</text>
        <dbReference type="EC" id="3.2.1.52"/>
    </reaction>
</comment>
<feature type="domain" description="Beta-hexosaminidase bacterial type N-terminal" evidence="9">
    <location>
        <begin position="34"/>
        <end position="161"/>
    </location>
</feature>
<dbReference type="PROSITE" id="PS51257">
    <property type="entry name" value="PROKAR_LIPOPROTEIN"/>
    <property type="match status" value="1"/>
</dbReference>
<comment type="caution">
    <text evidence="11">The sequence shown here is derived from an EMBL/GenBank/DDBJ whole genome shotgun (WGS) entry which is preliminary data.</text>
</comment>
<evidence type="ECO:0000256" key="3">
    <source>
        <dbReference type="ARBA" id="ARBA00012663"/>
    </source>
</evidence>
<dbReference type="InterPro" id="IPR025705">
    <property type="entry name" value="Beta_hexosaminidase_sua/sub"/>
</dbReference>
<dbReference type="GO" id="GO:0016020">
    <property type="term" value="C:membrane"/>
    <property type="evidence" value="ECO:0007669"/>
    <property type="project" value="TreeGrafter"/>
</dbReference>
<reference evidence="11 12" key="1">
    <citation type="submission" date="2019-07" db="EMBL/GenBank/DDBJ databases">
        <title>Genomic Encyclopedia of Archaeal and Bacterial Type Strains, Phase II (KMG-II): from individual species to whole genera.</title>
        <authorList>
            <person name="Goeker M."/>
        </authorList>
    </citation>
    <scope>NUCLEOTIDE SEQUENCE [LARGE SCALE GENOMIC DNA]</scope>
    <source>
        <strain evidence="11 12">DSM 17527</strain>
    </source>
</reference>
<keyword evidence="4" id="KW-0378">Hydrolase</keyword>
<evidence type="ECO:0000256" key="2">
    <source>
        <dbReference type="ARBA" id="ARBA00006285"/>
    </source>
</evidence>
<dbReference type="GO" id="GO:0005975">
    <property type="term" value="P:carbohydrate metabolic process"/>
    <property type="evidence" value="ECO:0007669"/>
    <property type="project" value="InterPro"/>
</dbReference>